<protein>
    <recommendedName>
        <fullName evidence="5">Jacalin-type lectin domain-containing protein</fullName>
    </recommendedName>
</protein>
<comment type="caution">
    <text evidence="3">The sequence shown here is derived from an EMBL/GenBank/DDBJ whole genome shotgun (WGS) entry which is preliminary data.</text>
</comment>
<dbReference type="AlphaFoldDB" id="A0A7C8I5N5"/>
<dbReference type="SUPFAM" id="SSF56973">
    <property type="entry name" value="Aerolisin/ETX pore-forming domain"/>
    <property type="match status" value="1"/>
</dbReference>
<evidence type="ECO:0000313" key="4">
    <source>
        <dbReference type="Proteomes" id="UP000481861"/>
    </source>
</evidence>
<reference evidence="3 4" key="1">
    <citation type="submission" date="2020-01" db="EMBL/GenBank/DDBJ databases">
        <authorList>
            <consortium name="DOE Joint Genome Institute"/>
            <person name="Haridas S."/>
            <person name="Albert R."/>
            <person name="Binder M."/>
            <person name="Bloem J."/>
            <person name="Labutti K."/>
            <person name="Salamov A."/>
            <person name="Andreopoulos B."/>
            <person name="Baker S.E."/>
            <person name="Barry K."/>
            <person name="Bills G."/>
            <person name="Bluhm B.H."/>
            <person name="Cannon C."/>
            <person name="Castanera R."/>
            <person name="Culley D.E."/>
            <person name="Daum C."/>
            <person name="Ezra D."/>
            <person name="Gonzalez J.B."/>
            <person name="Henrissat B."/>
            <person name="Kuo A."/>
            <person name="Liang C."/>
            <person name="Lipzen A."/>
            <person name="Lutzoni F."/>
            <person name="Magnuson J."/>
            <person name="Mondo S."/>
            <person name="Nolan M."/>
            <person name="Ohm R."/>
            <person name="Pangilinan J."/>
            <person name="Park H.-J.H."/>
            <person name="Ramirez L."/>
            <person name="Alfaro M."/>
            <person name="Sun H."/>
            <person name="Tritt A."/>
            <person name="Yoshinaga Y."/>
            <person name="Zwiers L.-H.L."/>
            <person name="Turgeon B.G."/>
            <person name="Goodwin S.B."/>
            <person name="Spatafora J.W."/>
            <person name="Crous P.W."/>
            <person name="Grigoriev I.V."/>
        </authorList>
    </citation>
    <scope>NUCLEOTIDE SEQUENCE [LARGE SCALE GENOMIC DNA]</scope>
    <source>
        <strain evidence="3 4">CBS 611.86</strain>
    </source>
</reference>
<proteinExistence type="predicted"/>
<feature type="signal peptide" evidence="2">
    <location>
        <begin position="1"/>
        <end position="24"/>
    </location>
</feature>
<sequence>MLFPHPNLLLRASTILSLACFGFASDCGEGPFGEAQLSGKTWDRIGGIDYCETRWKDGLLITGIEVWANKHHVRGLQITYDNGLKSPIYGTADGDEDRHDKIAWDATAPVTKVTKWNNIDNDAVGRIRIEVGGKTLEVGANIKKKNDGEDVMVHSGLLLAANGRAGDFMDSLEWKFMGATLQEATMEEITFENSIDTWNSEKRNIEPVSLSEVIFKNSNEKGFNKTFTFRNSKGVTESKVITQTHQQMFGTRVAVLVGGKVGIPLLAEAKTEVTTEVSYQNTRISTEGKQEDNARSFEWSELGPLLPGKAVNCTSFVMRGTFISDYQSVIKIKMVDGNEFQINQPGKSKSVGWAKAVSECKEIPLAEANAAALEVSQPEASPTPTPGADGVNIDLAKRRAVVVEVGGDEPVVVEKRVDVIEVGWDDEQGGDSAPPTKRAIQFYA</sequence>
<dbReference type="OrthoDB" id="3758675at2759"/>
<feature type="chain" id="PRO_5028807916" description="Jacalin-type lectin domain-containing protein" evidence="2">
    <location>
        <begin position="25"/>
        <end position="444"/>
    </location>
</feature>
<feature type="region of interest" description="Disordered" evidence="1">
    <location>
        <begin position="425"/>
        <end position="444"/>
    </location>
</feature>
<accession>A0A7C8I5N5</accession>
<dbReference type="Gene3D" id="2.170.15.10">
    <property type="entry name" value="Proaerolysin, chain A, domain 3"/>
    <property type="match status" value="1"/>
</dbReference>
<evidence type="ECO:0000256" key="1">
    <source>
        <dbReference type="SAM" id="MobiDB-lite"/>
    </source>
</evidence>
<organism evidence="3 4">
    <name type="scientific">Massariosphaeria phaeospora</name>
    <dbReference type="NCBI Taxonomy" id="100035"/>
    <lineage>
        <taxon>Eukaryota</taxon>
        <taxon>Fungi</taxon>
        <taxon>Dikarya</taxon>
        <taxon>Ascomycota</taxon>
        <taxon>Pezizomycotina</taxon>
        <taxon>Dothideomycetes</taxon>
        <taxon>Pleosporomycetidae</taxon>
        <taxon>Pleosporales</taxon>
        <taxon>Pleosporales incertae sedis</taxon>
        <taxon>Massariosphaeria</taxon>
    </lineage>
</organism>
<evidence type="ECO:0008006" key="5">
    <source>
        <dbReference type="Google" id="ProtNLM"/>
    </source>
</evidence>
<keyword evidence="2" id="KW-0732">Signal</keyword>
<evidence type="ECO:0000256" key="2">
    <source>
        <dbReference type="SAM" id="SignalP"/>
    </source>
</evidence>
<keyword evidence="4" id="KW-1185">Reference proteome</keyword>
<evidence type="ECO:0000313" key="3">
    <source>
        <dbReference type="EMBL" id="KAF2868772.1"/>
    </source>
</evidence>
<dbReference type="EMBL" id="JAADJZ010000018">
    <property type="protein sequence ID" value="KAF2868772.1"/>
    <property type="molecule type" value="Genomic_DNA"/>
</dbReference>
<gene>
    <name evidence="3" type="ORF">BDV95DRAFT_579284</name>
</gene>
<dbReference type="Proteomes" id="UP000481861">
    <property type="component" value="Unassembled WGS sequence"/>
</dbReference>
<name>A0A7C8I5N5_9PLEO</name>